<organism evidence="4 5">
    <name type="scientific">Chelatococcus caeni</name>
    <dbReference type="NCBI Taxonomy" id="1348468"/>
    <lineage>
        <taxon>Bacteria</taxon>
        <taxon>Pseudomonadati</taxon>
        <taxon>Pseudomonadota</taxon>
        <taxon>Alphaproteobacteria</taxon>
        <taxon>Hyphomicrobiales</taxon>
        <taxon>Chelatococcaceae</taxon>
        <taxon>Chelatococcus</taxon>
    </lineage>
</organism>
<reference evidence="4 5" key="1">
    <citation type="submission" date="2020-08" db="EMBL/GenBank/DDBJ databases">
        <title>Genomic Encyclopedia of Type Strains, Phase IV (KMG-IV): sequencing the most valuable type-strain genomes for metagenomic binning, comparative biology and taxonomic classification.</title>
        <authorList>
            <person name="Goeker M."/>
        </authorList>
    </citation>
    <scope>NUCLEOTIDE SEQUENCE [LARGE SCALE GENOMIC DNA]</scope>
    <source>
        <strain evidence="4 5">DSM 103737</strain>
    </source>
</reference>
<keyword evidence="5" id="KW-1185">Reference proteome</keyword>
<dbReference type="InterPro" id="IPR023065">
    <property type="entry name" value="Uncharacterised_ApaG"/>
</dbReference>
<evidence type="ECO:0000313" key="5">
    <source>
        <dbReference type="Proteomes" id="UP000577362"/>
    </source>
</evidence>
<evidence type="ECO:0000313" key="4">
    <source>
        <dbReference type="EMBL" id="MBB4019201.1"/>
    </source>
</evidence>
<dbReference type="SUPFAM" id="SSF110069">
    <property type="entry name" value="ApaG-like"/>
    <property type="match status" value="1"/>
</dbReference>
<dbReference type="Gene3D" id="2.60.40.1470">
    <property type="entry name" value="ApaG domain"/>
    <property type="match status" value="1"/>
</dbReference>
<accession>A0A840C068</accession>
<dbReference type="PROSITE" id="PS51087">
    <property type="entry name" value="APAG"/>
    <property type="match status" value="1"/>
</dbReference>
<dbReference type="Proteomes" id="UP000577362">
    <property type="component" value="Unassembled WGS sequence"/>
</dbReference>
<dbReference type="PANTHER" id="PTHR14289">
    <property type="entry name" value="F-BOX ONLY PROTEIN 3"/>
    <property type="match status" value="1"/>
</dbReference>
<dbReference type="InterPro" id="IPR036767">
    <property type="entry name" value="ApaG_sf"/>
</dbReference>
<dbReference type="PANTHER" id="PTHR14289:SF16">
    <property type="entry name" value="POLYMERASE DELTA-INTERACTING PROTEIN 2"/>
    <property type="match status" value="1"/>
</dbReference>
<dbReference type="Pfam" id="PF04379">
    <property type="entry name" value="DUF525"/>
    <property type="match status" value="1"/>
</dbReference>
<evidence type="ECO:0000256" key="2">
    <source>
        <dbReference type="HAMAP-Rule" id="MF_00791"/>
    </source>
</evidence>
<protein>
    <recommendedName>
        <fullName evidence="1 2">Protein ApaG</fullName>
    </recommendedName>
</protein>
<dbReference type="GO" id="GO:0070987">
    <property type="term" value="P:error-free translesion synthesis"/>
    <property type="evidence" value="ECO:0007669"/>
    <property type="project" value="TreeGrafter"/>
</dbReference>
<evidence type="ECO:0000256" key="1">
    <source>
        <dbReference type="ARBA" id="ARBA00017693"/>
    </source>
</evidence>
<gene>
    <name evidence="2" type="primary">apaG</name>
    <name evidence="4" type="ORF">GGR16_004248</name>
</gene>
<dbReference type="InterPro" id="IPR007474">
    <property type="entry name" value="ApaG_domain"/>
</dbReference>
<feature type="domain" description="ApaG" evidence="3">
    <location>
        <begin position="3"/>
        <end position="127"/>
    </location>
</feature>
<sequence>MYRAETKGIRVTVEPRFLEDESSPRESRFFWAYTVEIVNLGAETVQLKTRHWTITDGEGRSQEVHGPGVIGEEPILEPGESFTYTSGCPLSTAHGTMTGSYDMITQRGERFPVDIPLFPLDSPYVRRVMH</sequence>
<evidence type="ECO:0000259" key="3">
    <source>
        <dbReference type="PROSITE" id="PS51087"/>
    </source>
</evidence>
<proteinExistence type="inferred from homology"/>
<name>A0A840C068_9HYPH</name>
<dbReference type="NCBIfam" id="NF003967">
    <property type="entry name" value="PRK05461.1"/>
    <property type="match status" value="1"/>
</dbReference>
<comment type="caution">
    <text evidence="4">The sequence shown here is derived from an EMBL/GenBank/DDBJ whole genome shotgun (WGS) entry which is preliminary data.</text>
</comment>
<dbReference type="AlphaFoldDB" id="A0A840C068"/>
<dbReference type="EMBL" id="JACIEN010000006">
    <property type="protein sequence ID" value="MBB4019201.1"/>
    <property type="molecule type" value="Genomic_DNA"/>
</dbReference>
<dbReference type="HAMAP" id="MF_00791">
    <property type="entry name" value="ApaG"/>
    <property type="match status" value="1"/>
</dbReference>
<dbReference type="RefSeq" id="WP_019403756.1">
    <property type="nucleotide sequence ID" value="NZ_JACIEN010000006.1"/>
</dbReference>